<dbReference type="PANTHER" id="PTHR44051:SF8">
    <property type="entry name" value="GLUTATHIONE S-TRANSFERASE GSTA"/>
    <property type="match status" value="1"/>
</dbReference>
<dbReference type="RefSeq" id="WP_301588304.1">
    <property type="nucleotide sequence ID" value="NZ_JAPFQI010000001.1"/>
</dbReference>
<evidence type="ECO:0000259" key="1">
    <source>
        <dbReference type="PROSITE" id="PS50404"/>
    </source>
</evidence>
<dbReference type="InterPro" id="IPR040079">
    <property type="entry name" value="Glutathione_S-Trfase"/>
</dbReference>
<comment type="caution">
    <text evidence="2">The sequence shown here is derived from an EMBL/GenBank/DDBJ whole genome shotgun (WGS) entry which is preliminary data.</text>
</comment>
<dbReference type="Proteomes" id="UP001526430">
    <property type="component" value="Unassembled WGS sequence"/>
</dbReference>
<dbReference type="InterPro" id="IPR036282">
    <property type="entry name" value="Glutathione-S-Trfase_C_sf"/>
</dbReference>
<dbReference type="PANTHER" id="PTHR44051">
    <property type="entry name" value="GLUTATHIONE S-TRANSFERASE-RELATED"/>
    <property type="match status" value="1"/>
</dbReference>
<dbReference type="Pfam" id="PF13409">
    <property type="entry name" value="GST_N_2"/>
    <property type="match status" value="1"/>
</dbReference>
<accession>A0ABT3NR54</accession>
<reference evidence="2 3" key="1">
    <citation type="submission" date="2022-10" db="EMBL/GenBank/DDBJ databases">
        <title>Roseococcus glaciei nov., sp. nov., isolated from glacier.</title>
        <authorList>
            <person name="Liu Q."/>
            <person name="Xin Y.-H."/>
        </authorList>
    </citation>
    <scope>NUCLEOTIDE SEQUENCE [LARGE SCALE GENOMIC DNA]</scope>
    <source>
        <strain evidence="2 3">MDT2-1-1</strain>
    </source>
</reference>
<evidence type="ECO:0000313" key="2">
    <source>
        <dbReference type="EMBL" id="MCW8084637.1"/>
    </source>
</evidence>
<protein>
    <submittedName>
        <fullName evidence="2">Glutathione S-transferase N-terminal domain-containing protein</fullName>
    </submittedName>
</protein>
<dbReference type="EMBL" id="JAPFQI010000001">
    <property type="protein sequence ID" value="MCW8084637.1"/>
    <property type="molecule type" value="Genomic_DNA"/>
</dbReference>
<dbReference type="PROSITE" id="PS50404">
    <property type="entry name" value="GST_NTER"/>
    <property type="match status" value="1"/>
</dbReference>
<gene>
    <name evidence="2" type="ORF">OF850_03270</name>
</gene>
<dbReference type="InterPro" id="IPR004045">
    <property type="entry name" value="Glutathione_S-Trfase_N"/>
</dbReference>
<sequence>MMKLYYSPGACSLGIHMLLEEIGAPFEAVATNLREGAQFKPEFKAVNPKSKVPTLMRGDGSVLTEFPAIAFWLAASFPKAGLMPEGADAMARAIEATDYAVATVHMQGFSRIFRPANFAPSEADHEAVKARGTEIFTKGLQNLDASLEGRDFFAGRFSFGDAAPFYISFWAAERLKMELPGRLAAHYAAMRARPSVQRAMAREGLA</sequence>
<dbReference type="InterPro" id="IPR036249">
    <property type="entry name" value="Thioredoxin-like_sf"/>
</dbReference>
<organism evidence="2 3">
    <name type="scientific">Sabulicella glaciei</name>
    <dbReference type="NCBI Taxonomy" id="2984948"/>
    <lineage>
        <taxon>Bacteria</taxon>
        <taxon>Pseudomonadati</taxon>
        <taxon>Pseudomonadota</taxon>
        <taxon>Alphaproteobacteria</taxon>
        <taxon>Acetobacterales</taxon>
        <taxon>Acetobacteraceae</taxon>
        <taxon>Sabulicella</taxon>
    </lineage>
</organism>
<dbReference type="SFLD" id="SFLDS00019">
    <property type="entry name" value="Glutathione_Transferase_(cytos"/>
    <property type="match status" value="1"/>
</dbReference>
<name>A0ABT3NR54_9PROT</name>
<proteinExistence type="predicted"/>
<feature type="domain" description="GST N-terminal" evidence="1">
    <location>
        <begin position="1"/>
        <end position="81"/>
    </location>
</feature>
<dbReference type="Gene3D" id="3.40.30.10">
    <property type="entry name" value="Glutaredoxin"/>
    <property type="match status" value="1"/>
</dbReference>
<dbReference type="SUPFAM" id="SSF52833">
    <property type="entry name" value="Thioredoxin-like"/>
    <property type="match status" value="1"/>
</dbReference>
<keyword evidence="3" id="KW-1185">Reference proteome</keyword>
<dbReference type="CDD" id="cd03057">
    <property type="entry name" value="GST_N_Beta"/>
    <property type="match status" value="1"/>
</dbReference>
<dbReference type="Gene3D" id="1.20.1050.10">
    <property type="match status" value="1"/>
</dbReference>
<dbReference type="SUPFAM" id="SSF47616">
    <property type="entry name" value="GST C-terminal domain-like"/>
    <property type="match status" value="1"/>
</dbReference>
<dbReference type="SFLD" id="SFLDG00358">
    <property type="entry name" value="Main_(cytGST)"/>
    <property type="match status" value="1"/>
</dbReference>
<dbReference type="SFLD" id="SFLDG01150">
    <property type="entry name" value="Main.1:_Beta-like"/>
    <property type="match status" value="1"/>
</dbReference>
<evidence type="ECO:0000313" key="3">
    <source>
        <dbReference type="Proteomes" id="UP001526430"/>
    </source>
</evidence>